<evidence type="ECO:0000313" key="2">
    <source>
        <dbReference type="Proteomes" id="UP000022311"/>
    </source>
</evidence>
<dbReference type="Proteomes" id="UP000022311">
    <property type="component" value="Unassembled WGS sequence"/>
</dbReference>
<sequence>MLGFGIVASFNILYNQKYYRLNSKTIHVKEKIAGCIDCTTAISL</sequence>
<name>A0AAV3M0J9_9GAMM</name>
<organism evidence="1 2">
    <name type="scientific">Providencia alcalifaciens 205/92</name>
    <dbReference type="NCBI Taxonomy" id="1256988"/>
    <lineage>
        <taxon>Bacteria</taxon>
        <taxon>Pseudomonadati</taxon>
        <taxon>Pseudomonadota</taxon>
        <taxon>Gammaproteobacteria</taxon>
        <taxon>Enterobacterales</taxon>
        <taxon>Morganellaceae</taxon>
        <taxon>Providencia</taxon>
    </lineage>
</organism>
<accession>A0AAV3M0J9</accession>
<proteinExistence type="predicted"/>
<evidence type="ECO:0000313" key="1">
    <source>
        <dbReference type="EMBL" id="EUD09298.1"/>
    </source>
</evidence>
<dbReference type="AlphaFoldDB" id="A0AAV3M0J9"/>
<comment type="caution">
    <text evidence="1">The sequence shown here is derived from an EMBL/GenBank/DDBJ whole genome shotgun (WGS) entry which is preliminary data.</text>
</comment>
<reference evidence="1 2" key="1">
    <citation type="submission" date="2014-01" db="EMBL/GenBank/DDBJ databases">
        <authorList>
            <person name="Durkin A.S."/>
            <person name="McCorrison J."/>
            <person name="Torralba M."/>
            <person name="Gillis M."/>
            <person name="Haft D.H."/>
            <person name="Methe B."/>
            <person name="Sutton G."/>
            <person name="Nelson K.E."/>
        </authorList>
    </citation>
    <scope>NUCLEOTIDE SEQUENCE [LARGE SCALE GENOMIC DNA]</scope>
    <source>
        <strain evidence="1 2">205/92</strain>
    </source>
</reference>
<gene>
    <name evidence="1" type="ORF">HMPREF1563_3409</name>
</gene>
<dbReference type="EMBL" id="JALD01000074">
    <property type="protein sequence ID" value="EUD09298.1"/>
    <property type="molecule type" value="Genomic_DNA"/>
</dbReference>
<protein>
    <submittedName>
        <fullName evidence="1">Uncharacterized protein</fullName>
    </submittedName>
</protein>